<proteinExistence type="predicted"/>
<reference evidence="1 2" key="1">
    <citation type="journal article" date="2023" name="Plants (Basel)">
        <title>Bridging the Gap: Combining Genomics and Transcriptomics Approaches to Understand Stylosanthes scabra, an Orphan Legume from the Brazilian Caatinga.</title>
        <authorList>
            <person name="Ferreira-Neto J.R.C."/>
            <person name="da Silva M.D."/>
            <person name="Binneck E."/>
            <person name="de Melo N.F."/>
            <person name="da Silva R.H."/>
            <person name="de Melo A.L.T.M."/>
            <person name="Pandolfi V."/>
            <person name="Bustamante F.O."/>
            <person name="Brasileiro-Vidal A.C."/>
            <person name="Benko-Iseppon A.M."/>
        </authorList>
    </citation>
    <scope>NUCLEOTIDE SEQUENCE [LARGE SCALE GENOMIC DNA]</scope>
    <source>
        <tissue evidence="1">Leaves</tissue>
    </source>
</reference>
<protein>
    <submittedName>
        <fullName evidence="1">Uncharacterized protein</fullName>
    </submittedName>
</protein>
<gene>
    <name evidence="1" type="ORF">PIB30_111391</name>
</gene>
<dbReference type="Proteomes" id="UP001341840">
    <property type="component" value="Unassembled WGS sequence"/>
</dbReference>
<comment type="caution">
    <text evidence="1">The sequence shown here is derived from an EMBL/GenBank/DDBJ whole genome shotgun (WGS) entry which is preliminary data.</text>
</comment>
<feature type="non-terminal residue" evidence="1">
    <location>
        <position position="1"/>
    </location>
</feature>
<evidence type="ECO:0000313" key="1">
    <source>
        <dbReference type="EMBL" id="MED6227228.1"/>
    </source>
</evidence>
<accession>A0ABU6ZZ09</accession>
<dbReference type="EMBL" id="JASCZI010278901">
    <property type="protein sequence ID" value="MED6227228.1"/>
    <property type="molecule type" value="Genomic_DNA"/>
</dbReference>
<evidence type="ECO:0000313" key="2">
    <source>
        <dbReference type="Proteomes" id="UP001341840"/>
    </source>
</evidence>
<organism evidence="1 2">
    <name type="scientific">Stylosanthes scabra</name>
    <dbReference type="NCBI Taxonomy" id="79078"/>
    <lineage>
        <taxon>Eukaryota</taxon>
        <taxon>Viridiplantae</taxon>
        <taxon>Streptophyta</taxon>
        <taxon>Embryophyta</taxon>
        <taxon>Tracheophyta</taxon>
        <taxon>Spermatophyta</taxon>
        <taxon>Magnoliopsida</taxon>
        <taxon>eudicotyledons</taxon>
        <taxon>Gunneridae</taxon>
        <taxon>Pentapetalae</taxon>
        <taxon>rosids</taxon>
        <taxon>fabids</taxon>
        <taxon>Fabales</taxon>
        <taxon>Fabaceae</taxon>
        <taxon>Papilionoideae</taxon>
        <taxon>50 kb inversion clade</taxon>
        <taxon>dalbergioids sensu lato</taxon>
        <taxon>Dalbergieae</taxon>
        <taxon>Pterocarpus clade</taxon>
        <taxon>Stylosanthes</taxon>
    </lineage>
</organism>
<sequence length="55" mass="6310">TSVVTFYGNVIKFESIFHKLLFHPKDLRATTTRGYILGFGGRQGYAYLLLTMPRN</sequence>
<keyword evidence="2" id="KW-1185">Reference proteome</keyword>
<name>A0ABU6ZZ09_9FABA</name>